<dbReference type="Proteomes" id="UP001177120">
    <property type="component" value="Unassembled WGS sequence"/>
</dbReference>
<evidence type="ECO:0000256" key="1">
    <source>
        <dbReference type="ARBA" id="ARBA00023125"/>
    </source>
</evidence>
<evidence type="ECO:0000259" key="2">
    <source>
        <dbReference type="Pfam" id="PF07282"/>
    </source>
</evidence>
<evidence type="ECO:0000313" key="3">
    <source>
        <dbReference type="EMBL" id="MBN2909617.1"/>
    </source>
</evidence>
<dbReference type="EMBL" id="JAFHAP010000008">
    <property type="protein sequence ID" value="MBN2909617.1"/>
    <property type="molecule type" value="Genomic_DNA"/>
</dbReference>
<feature type="domain" description="Cas12f1-like TNB" evidence="2">
    <location>
        <begin position="1"/>
        <end position="58"/>
    </location>
</feature>
<name>A0ABS2WJ82_9BACL</name>
<sequence length="77" mass="8925">MLVQFTAYKAEWAGKLVMEVDPRHTSQVCSECGRIVKKTLKERTLLLMRICGRQRYQCARNILHRAMGTVPEPKYGQ</sequence>
<gene>
    <name evidence="3" type="ORF">JQC72_08765</name>
</gene>
<dbReference type="InterPro" id="IPR010095">
    <property type="entry name" value="Cas12f1-like_TNB"/>
</dbReference>
<reference evidence="3" key="1">
    <citation type="journal article" date="2024" name="Int. J. Syst. Evol. Microbiol.">
        <title>Polycladomyces zharkentensis sp. nov., a novel thermophilic cellulose- and starch-degrading member of the Bacillota from a geothermal aquifer in Kazakhstan.</title>
        <authorList>
            <person name="Mashzhan A."/>
            <person name="Kistaubayeva A."/>
            <person name="Javier-Lopez R."/>
            <person name="Bissenova U."/>
            <person name="Bissenbay A."/>
            <person name="Birkeland N.K."/>
        </authorList>
    </citation>
    <scope>NUCLEOTIDE SEQUENCE</scope>
    <source>
        <strain evidence="3">ZKZ2T</strain>
    </source>
</reference>
<protein>
    <submittedName>
        <fullName evidence="3">Transposase</fullName>
    </submittedName>
</protein>
<accession>A0ABS2WJ82</accession>
<evidence type="ECO:0000313" key="4">
    <source>
        <dbReference type="Proteomes" id="UP001177120"/>
    </source>
</evidence>
<keyword evidence="4" id="KW-1185">Reference proteome</keyword>
<proteinExistence type="predicted"/>
<comment type="caution">
    <text evidence="3">The sequence shown here is derived from an EMBL/GenBank/DDBJ whole genome shotgun (WGS) entry which is preliminary data.</text>
</comment>
<organism evidence="3 4">
    <name type="scientific">Polycladomyces zharkentensis</name>
    <dbReference type="NCBI Taxonomy" id="2807616"/>
    <lineage>
        <taxon>Bacteria</taxon>
        <taxon>Bacillati</taxon>
        <taxon>Bacillota</taxon>
        <taxon>Bacilli</taxon>
        <taxon>Bacillales</taxon>
        <taxon>Thermoactinomycetaceae</taxon>
        <taxon>Polycladomyces</taxon>
    </lineage>
</organism>
<dbReference type="RefSeq" id="WP_205494827.1">
    <property type="nucleotide sequence ID" value="NZ_JAFHAP010000008.1"/>
</dbReference>
<dbReference type="Pfam" id="PF07282">
    <property type="entry name" value="Cas12f1-like_TNB"/>
    <property type="match status" value="1"/>
</dbReference>
<keyword evidence="1" id="KW-0238">DNA-binding</keyword>